<accession>A0A5C7I709</accession>
<dbReference type="AlphaFoldDB" id="A0A5C7I709"/>
<comment type="caution">
    <text evidence="4">The sequence shown here is derived from an EMBL/GenBank/DDBJ whole genome shotgun (WGS) entry which is preliminary data.</text>
</comment>
<dbReference type="CDD" id="cd03784">
    <property type="entry name" value="GT1_Gtf-like"/>
    <property type="match status" value="1"/>
</dbReference>
<dbReference type="EMBL" id="VAHF01000004">
    <property type="protein sequence ID" value="TXG64266.1"/>
    <property type="molecule type" value="Genomic_DNA"/>
</dbReference>
<dbReference type="SUPFAM" id="SSF53756">
    <property type="entry name" value="UDP-Glycosyltransferase/glycogen phosphorylase"/>
    <property type="match status" value="3"/>
</dbReference>
<evidence type="ECO:0000313" key="5">
    <source>
        <dbReference type="Proteomes" id="UP000323000"/>
    </source>
</evidence>
<dbReference type="PANTHER" id="PTHR48047">
    <property type="entry name" value="GLYCOSYLTRANSFERASE"/>
    <property type="match status" value="1"/>
</dbReference>
<evidence type="ECO:0000256" key="2">
    <source>
        <dbReference type="ARBA" id="ARBA00022676"/>
    </source>
</evidence>
<keyword evidence="3" id="KW-0808">Transferase</keyword>
<dbReference type="PROSITE" id="PS00375">
    <property type="entry name" value="UDPGT"/>
    <property type="match status" value="1"/>
</dbReference>
<protein>
    <submittedName>
        <fullName evidence="4">Uncharacterized protein</fullName>
    </submittedName>
</protein>
<reference evidence="5" key="1">
    <citation type="journal article" date="2019" name="Gigascience">
        <title>De novo genome assembly of the endangered Acer yangbiense, a plant species with extremely small populations endemic to Yunnan Province, China.</title>
        <authorList>
            <person name="Yang J."/>
            <person name="Wariss H.M."/>
            <person name="Tao L."/>
            <person name="Zhang R."/>
            <person name="Yun Q."/>
            <person name="Hollingsworth P."/>
            <person name="Dao Z."/>
            <person name="Luo G."/>
            <person name="Guo H."/>
            <person name="Ma Y."/>
            <person name="Sun W."/>
        </authorList>
    </citation>
    <scope>NUCLEOTIDE SEQUENCE [LARGE SCALE GENOMIC DNA]</scope>
    <source>
        <strain evidence="5">cv. Malutang</strain>
    </source>
</reference>
<dbReference type="GO" id="GO:0035251">
    <property type="term" value="F:UDP-glucosyltransferase activity"/>
    <property type="evidence" value="ECO:0007669"/>
    <property type="project" value="UniProtKB-ARBA"/>
</dbReference>
<dbReference type="OrthoDB" id="5835829at2759"/>
<name>A0A5C7I709_9ROSI</name>
<dbReference type="FunFam" id="3.40.50.2000:FF:000071">
    <property type="entry name" value="Glycosyltransferase"/>
    <property type="match status" value="1"/>
</dbReference>
<evidence type="ECO:0000256" key="3">
    <source>
        <dbReference type="ARBA" id="ARBA00022679"/>
    </source>
</evidence>
<comment type="similarity">
    <text evidence="1">Belongs to the UDP-glycosyltransferase family.</text>
</comment>
<evidence type="ECO:0000256" key="1">
    <source>
        <dbReference type="ARBA" id="ARBA00009995"/>
    </source>
</evidence>
<organism evidence="4 5">
    <name type="scientific">Acer yangbiense</name>
    <dbReference type="NCBI Taxonomy" id="1000413"/>
    <lineage>
        <taxon>Eukaryota</taxon>
        <taxon>Viridiplantae</taxon>
        <taxon>Streptophyta</taxon>
        <taxon>Embryophyta</taxon>
        <taxon>Tracheophyta</taxon>
        <taxon>Spermatophyta</taxon>
        <taxon>Magnoliopsida</taxon>
        <taxon>eudicotyledons</taxon>
        <taxon>Gunneridae</taxon>
        <taxon>Pentapetalae</taxon>
        <taxon>rosids</taxon>
        <taxon>malvids</taxon>
        <taxon>Sapindales</taxon>
        <taxon>Sapindaceae</taxon>
        <taxon>Hippocastanoideae</taxon>
        <taxon>Acereae</taxon>
        <taxon>Acer</taxon>
    </lineage>
</organism>
<dbReference type="FunFam" id="3.40.50.2000:FF:000047">
    <property type="entry name" value="Glycosyltransferase"/>
    <property type="match status" value="1"/>
</dbReference>
<keyword evidence="2" id="KW-0328">Glycosyltransferase</keyword>
<dbReference type="Proteomes" id="UP000323000">
    <property type="component" value="Chromosome 4"/>
</dbReference>
<dbReference type="Gene3D" id="3.40.50.2000">
    <property type="entry name" value="Glycogen Phosphorylase B"/>
    <property type="match status" value="5"/>
</dbReference>
<gene>
    <name evidence="4" type="ORF">EZV62_011260</name>
</gene>
<proteinExistence type="inferred from homology"/>
<keyword evidence="5" id="KW-1185">Reference proteome</keyword>
<dbReference type="Pfam" id="PF00201">
    <property type="entry name" value="UDPGT"/>
    <property type="match status" value="1"/>
</dbReference>
<evidence type="ECO:0000313" key="4">
    <source>
        <dbReference type="EMBL" id="TXG64266.1"/>
    </source>
</evidence>
<dbReference type="InterPro" id="IPR002213">
    <property type="entry name" value="UDP_glucos_trans"/>
</dbReference>
<sequence>MGSEIPQLHIFFFPFMAHGHMIPLVDMSKLFGTRGVKISIITTPANAPLLSNTIQRSNDLGIEMDLKIVNFPIGVSVGVQQWVILVGDFVKRDAIEKAVKEVMVGDKAEEMRSRAKALGEMARRAVEKEGSSHFDLNVLIDELRTKISIADNLNEFRLKPILLSFFISWSKIQTKGKMGSEIRQLHVFFFPFMAHGHMIPTADMAKLFATSGVKTSIITTPVNAPLFSKTIQRSNDLGIDMDLKIIKFPYAEVGLPEGCENADAFTNADPTTSMEMTIKFFKAADMLQEPLEQLLREFKPDCLVADMFFPWATDVAAKFGIPRLVFHGTCFFSLCTSACLSMYEPHKQVSSDSELFVVPDLPGDIKLTRNQLPDYRKSNGETDFTKRLKHMKEAELKSFGVVVNSFYELEPAFADYYRNVLGKRAWHIGPVSLCNEDKASRGKQASIDGNECLKWLNSKKPNSVVYICFGSVANFNSDQLMEIAMGLEASGQDFIWVVRKDKKDEDGNEEDWLPEGFEKRIEGKGLIIRGWAPQVLILEHEAVGGFVTHCGWNSTLEGISTAGVPMVTWPVFAEQFYNEKLVTHVLKIGVSVGVQQWNRLVGDFVKREAIEKAVKEIMVGDGAGEMRSRSKALGEMARRAVEKEGSSFFDLNALIEELRLSRNSSKQSS</sequence>
<dbReference type="InterPro" id="IPR035595">
    <property type="entry name" value="UDP_glycos_trans_CS"/>
</dbReference>
<dbReference type="PANTHER" id="PTHR48047:SF45">
    <property type="entry name" value="SCOPOLETIN GLUCOSYLTRANSFERASE-LIKE"/>
    <property type="match status" value="1"/>
</dbReference>